<reference evidence="1 2" key="1">
    <citation type="submission" date="2018-07" db="EMBL/GenBank/DDBJ databases">
        <title>Comparative genomes isolates from brazilian mangrove.</title>
        <authorList>
            <person name="De Araujo J.E."/>
            <person name="Taketani R.G."/>
            <person name="Silva M.C.P."/>
            <person name="Lourenco M.V."/>
            <person name="Oliveira V.M."/>
            <person name="Andreote F.D."/>
        </authorList>
    </citation>
    <scope>NUCLEOTIDE SEQUENCE [LARGE SCALE GENOMIC DNA]</scope>
    <source>
        <strain evidence="1 2">HEX PRIS-MGV</strain>
    </source>
</reference>
<dbReference type="EMBL" id="QPEX01000028">
    <property type="protein sequence ID" value="RCS47669.1"/>
    <property type="molecule type" value="Genomic_DNA"/>
</dbReference>
<organism evidence="1 2">
    <name type="scientific">Bremerella cremea</name>
    <dbReference type="NCBI Taxonomy" id="1031537"/>
    <lineage>
        <taxon>Bacteria</taxon>
        <taxon>Pseudomonadati</taxon>
        <taxon>Planctomycetota</taxon>
        <taxon>Planctomycetia</taxon>
        <taxon>Pirellulales</taxon>
        <taxon>Pirellulaceae</taxon>
        <taxon>Bremerella</taxon>
    </lineage>
</organism>
<dbReference type="Proteomes" id="UP000253562">
    <property type="component" value="Unassembled WGS sequence"/>
</dbReference>
<sequence length="197" mass="21977">MQDHGQFIDNLRTFAHRTDIERVEEAVQSLRPFGDEAVLGLADALEDDDDYVRVMALEILYEWEGDTSAVLNSVIRSLDDADRIVRICAASVVSQHVEKAEDALPVLLRWLDGDGEHSRLTAAALILRIDPSKDSEMLKIMAEGTKSEDSAIRCLTAWLLSGLKNESSEAGPLLQQMLTDPDELVRQVVNEELQHHS</sequence>
<dbReference type="InterPro" id="IPR011989">
    <property type="entry name" value="ARM-like"/>
</dbReference>
<proteinExistence type="predicted"/>
<evidence type="ECO:0000313" key="2">
    <source>
        <dbReference type="Proteomes" id="UP000253562"/>
    </source>
</evidence>
<dbReference type="RefSeq" id="WP_114369396.1">
    <property type="nucleotide sequence ID" value="NZ_QPEX01000028.1"/>
</dbReference>
<dbReference type="AlphaFoldDB" id="A0A368KPU4"/>
<gene>
    <name evidence="1" type="ORF">DTL42_14210</name>
</gene>
<dbReference type="SUPFAM" id="SSF48371">
    <property type="entry name" value="ARM repeat"/>
    <property type="match status" value="1"/>
</dbReference>
<dbReference type="Pfam" id="PF13646">
    <property type="entry name" value="HEAT_2"/>
    <property type="match status" value="1"/>
</dbReference>
<dbReference type="Gene3D" id="1.25.10.10">
    <property type="entry name" value="Leucine-rich Repeat Variant"/>
    <property type="match status" value="2"/>
</dbReference>
<name>A0A368KPU4_9BACT</name>
<comment type="caution">
    <text evidence="1">The sequence shown here is derived from an EMBL/GenBank/DDBJ whole genome shotgun (WGS) entry which is preliminary data.</text>
</comment>
<dbReference type="InterPro" id="IPR016024">
    <property type="entry name" value="ARM-type_fold"/>
</dbReference>
<dbReference type="OrthoDB" id="287527at2"/>
<protein>
    <recommendedName>
        <fullName evidence="3">HEAT repeat domain-containing protein</fullName>
    </recommendedName>
</protein>
<evidence type="ECO:0008006" key="3">
    <source>
        <dbReference type="Google" id="ProtNLM"/>
    </source>
</evidence>
<accession>A0A368KPU4</accession>
<evidence type="ECO:0000313" key="1">
    <source>
        <dbReference type="EMBL" id="RCS47669.1"/>
    </source>
</evidence>